<dbReference type="InterPro" id="IPR050490">
    <property type="entry name" value="Bact_solute-bd_prot1"/>
</dbReference>
<dbReference type="PANTHER" id="PTHR43649">
    <property type="entry name" value="ARABINOSE-BINDING PROTEIN-RELATED"/>
    <property type="match status" value="1"/>
</dbReference>
<organism evidence="4 5">
    <name type="scientific">Microterricola gilva</name>
    <dbReference type="NCBI Taxonomy" id="393267"/>
    <lineage>
        <taxon>Bacteria</taxon>
        <taxon>Bacillati</taxon>
        <taxon>Actinomycetota</taxon>
        <taxon>Actinomycetes</taxon>
        <taxon>Micrococcales</taxon>
        <taxon>Microbacteriaceae</taxon>
        <taxon>Microterricola</taxon>
    </lineage>
</organism>
<evidence type="ECO:0000256" key="2">
    <source>
        <dbReference type="ARBA" id="ARBA00022448"/>
    </source>
</evidence>
<dbReference type="SUPFAM" id="SSF53850">
    <property type="entry name" value="Periplasmic binding protein-like II"/>
    <property type="match status" value="1"/>
</dbReference>
<keyword evidence="2" id="KW-0813">Transport</keyword>
<dbReference type="PANTHER" id="PTHR43649:SF29">
    <property type="entry name" value="OSMOPROTECTIVE COMPOUNDS-BINDING PROTEIN GGTB"/>
    <property type="match status" value="1"/>
</dbReference>
<dbReference type="Gene3D" id="3.40.190.10">
    <property type="entry name" value="Periplasmic binding protein-like II"/>
    <property type="match status" value="2"/>
</dbReference>
<dbReference type="EMBL" id="SHLC01000001">
    <property type="protein sequence ID" value="RZU66492.1"/>
    <property type="molecule type" value="Genomic_DNA"/>
</dbReference>
<evidence type="ECO:0000313" key="4">
    <source>
        <dbReference type="EMBL" id="RZU66492.1"/>
    </source>
</evidence>
<gene>
    <name evidence="4" type="ORF">EV379_2850</name>
</gene>
<keyword evidence="5" id="KW-1185">Reference proteome</keyword>
<dbReference type="PROSITE" id="PS51257">
    <property type="entry name" value="PROKAR_LIPOPROTEIN"/>
    <property type="match status" value="1"/>
</dbReference>
<reference evidence="4 5" key="1">
    <citation type="submission" date="2019-02" db="EMBL/GenBank/DDBJ databases">
        <title>Sequencing the genomes of 1000 actinobacteria strains.</title>
        <authorList>
            <person name="Klenk H.-P."/>
        </authorList>
    </citation>
    <scope>NUCLEOTIDE SEQUENCE [LARGE SCALE GENOMIC DNA]</scope>
    <source>
        <strain evidence="4 5">DSM 18319</strain>
    </source>
</reference>
<sequence length="447" mass="47992">MRFTRRRRLAIPLAAAATIALALTACTGDAAPESSGDAADCSDYEAYGTFKDGAEVSFLGTPVDVEAERLQETFNDFTSCTGIQVTYTGTQEFEAQMRVLVDGNNAPDLAMFPQPGLFATFADSFIPPSEQTVSNAQEFWSEDWQAFGTVDGELLGAPLMASVKGFVWYSPSVWKDNGWEVPTTLDELNTLTADIAASGTMKPWCAGFSSGEATGWPGTDWIEDYVLRQSGPEVYDQWYKHEIPFNDPQIVKAWDAVGDILKNPDYVNGGLGDVRSINDVIFQEAGWPVLDGTCAMHHQATFYEGLWPEGTTVAEDGDVWGFILPGTEAGANAVTGAGEIVGAFRDAPEVQAVQDFLSSAEWANIRVKIGGTLSANNGVDPANASSALLASAIEILQDENTTFRFDASDLMPGAVGSDSFWKGIVAWIGGQDTKTTVDTIEASWPAS</sequence>
<evidence type="ECO:0000256" key="3">
    <source>
        <dbReference type="SAM" id="SignalP"/>
    </source>
</evidence>
<evidence type="ECO:0000313" key="5">
    <source>
        <dbReference type="Proteomes" id="UP000291483"/>
    </source>
</evidence>
<keyword evidence="3" id="KW-0732">Signal</keyword>
<feature type="signal peptide" evidence="3">
    <location>
        <begin position="1"/>
        <end position="30"/>
    </location>
</feature>
<comment type="caution">
    <text evidence="4">The sequence shown here is derived from an EMBL/GenBank/DDBJ whole genome shotgun (WGS) entry which is preliminary data.</text>
</comment>
<protein>
    <submittedName>
        <fullName evidence="4">Carbohydrate ABC transporter substrate-binding protein (CUT1 family)</fullName>
    </submittedName>
</protein>
<dbReference type="OrthoDB" id="8663148at2"/>
<feature type="chain" id="PRO_5020677031" evidence="3">
    <location>
        <begin position="31"/>
        <end position="447"/>
    </location>
</feature>
<name>A0A4Q8AP86_9MICO</name>
<dbReference type="Proteomes" id="UP000291483">
    <property type="component" value="Unassembled WGS sequence"/>
</dbReference>
<dbReference type="RefSeq" id="WP_130506686.1">
    <property type="nucleotide sequence ID" value="NZ_SHLC01000001.1"/>
</dbReference>
<proteinExistence type="inferred from homology"/>
<comment type="similarity">
    <text evidence="1">Belongs to the bacterial solute-binding protein 1 family.</text>
</comment>
<evidence type="ECO:0000256" key="1">
    <source>
        <dbReference type="ARBA" id="ARBA00008520"/>
    </source>
</evidence>
<accession>A0A4Q8AP86</accession>
<dbReference type="AlphaFoldDB" id="A0A4Q8AP86"/>